<dbReference type="OrthoDB" id="10501378at2759"/>
<dbReference type="EMBL" id="JAMQYH010000377">
    <property type="protein sequence ID" value="KAJ1683083.1"/>
    <property type="molecule type" value="Genomic_DNA"/>
</dbReference>
<dbReference type="PANTHER" id="PTHR33164:SF5">
    <property type="entry name" value="ORGANIC HYDROPEROXIDE RESISTANCE TRANSCRIPTIONAL REGULATOR"/>
    <property type="match status" value="1"/>
</dbReference>
<evidence type="ECO:0000259" key="2">
    <source>
        <dbReference type="PROSITE" id="PS50995"/>
    </source>
</evidence>
<dbReference type="PANTHER" id="PTHR33164">
    <property type="entry name" value="TRANSCRIPTIONAL REGULATOR, MARR FAMILY"/>
    <property type="match status" value="1"/>
</dbReference>
<evidence type="ECO:0000313" key="3">
    <source>
        <dbReference type="EMBL" id="KAJ1683083.1"/>
    </source>
</evidence>
<dbReference type="InterPro" id="IPR036390">
    <property type="entry name" value="WH_DNA-bd_sf"/>
</dbReference>
<accession>A0A9P9Z6Q8</accession>
<protein>
    <recommendedName>
        <fullName evidence="2">HTH marR-type domain-containing protein</fullName>
    </recommendedName>
</protein>
<evidence type="ECO:0000313" key="4">
    <source>
        <dbReference type="Proteomes" id="UP001151287"/>
    </source>
</evidence>
<dbReference type="PROSITE" id="PS50995">
    <property type="entry name" value="HTH_MARR_2"/>
    <property type="match status" value="1"/>
</dbReference>
<comment type="caution">
    <text evidence="3">The sequence shown here is derived from an EMBL/GenBank/DDBJ whole genome shotgun (WGS) entry which is preliminary data.</text>
</comment>
<dbReference type="InterPro" id="IPR036388">
    <property type="entry name" value="WH-like_DNA-bd_sf"/>
</dbReference>
<dbReference type="GO" id="GO:0006950">
    <property type="term" value="P:response to stress"/>
    <property type="evidence" value="ECO:0007669"/>
    <property type="project" value="TreeGrafter"/>
</dbReference>
<dbReference type="SMART" id="SM00347">
    <property type="entry name" value="HTH_MARR"/>
    <property type="match status" value="1"/>
</dbReference>
<dbReference type="SUPFAM" id="SSF46785">
    <property type="entry name" value="Winged helix' DNA-binding domain"/>
    <property type="match status" value="1"/>
</dbReference>
<dbReference type="GO" id="GO:0003700">
    <property type="term" value="F:DNA-binding transcription factor activity"/>
    <property type="evidence" value="ECO:0007669"/>
    <property type="project" value="InterPro"/>
</dbReference>
<gene>
    <name evidence="3" type="ORF">LUZ63_021699</name>
</gene>
<sequence>MAGIDDMVCFALYSASRATTAAYRSVLGPFDLTYPQYLVLVALWTEGSQSVGNLGERLMLDSGTLSPLLRRLEVRGVVERTRRAADERVVDVALTPRGQALRQQMSQVPEQIAACMGIDLATARTLLPALQEYTRTLQARTEALAS</sequence>
<reference evidence="3" key="1">
    <citation type="journal article" date="2022" name="Cell">
        <title>Repeat-based holocentromeres influence genome architecture and karyotype evolution.</title>
        <authorList>
            <person name="Hofstatter P.G."/>
            <person name="Thangavel G."/>
            <person name="Lux T."/>
            <person name="Neumann P."/>
            <person name="Vondrak T."/>
            <person name="Novak P."/>
            <person name="Zhang M."/>
            <person name="Costa L."/>
            <person name="Castellani M."/>
            <person name="Scott A."/>
            <person name="Toegelov H."/>
            <person name="Fuchs J."/>
            <person name="Mata-Sucre Y."/>
            <person name="Dias Y."/>
            <person name="Vanzela A.L.L."/>
            <person name="Huettel B."/>
            <person name="Almeida C.C.S."/>
            <person name="Simkova H."/>
            <person name="Souza G."/>
            <person name="Pedrosa-Harand A."/>
            <person name="Macas J."/>
            <person name="Mayer K.F.X."/>
            <person name="Houben A."/>
            <person name="Marques A."/>
        </authorList>
    </citation>
    <scope>NUCLEOTIDE SEQUENCE</scope>
    <source>
        <strain evidence="3">RhyBre1mFocal</strain>
    </source>
</reference>
<dbReference type="PRINTS" id="PR00598">
    <property type="entry name" value="HTHMARR"/>
</dbReference>
<evidence type="ECO:0000256" key="1">
    <source>
        <dbReference type="ARBA" id="ARBA00004496"/>
    </source>
</evidence>
<keyword evidence="4" id="KW-1185">Reference proteome</keyword>
<dbReference type="Pfam" id="PF01047">
    <property type="entry name" value="MarR"/>
    <property type="match status" value="1"/>
</dbReference>
<feature type="domain" description="HTH marR-type" evidence="2">
    <location>
        <begin position="5"/>
        <end position="146"/>
    </location>
</feature>
<dbReference type="Gene3D" id="1.10.10.10">
    <property type="entry name" value="Winged helix-like DNA-binding domain superfamily/Winged helix DNA-binding domain"/>
    <property type="match status" value="1"/>
</dbReference>
<dbReference type="GO" id="GO:0005737">
    <property type="term" value="C:cytoplasm"/>
    <property type="evidence" value="ECO:0007669"/>
    <property type="project" value="UniProtKB-SubCell"/>
</dbReference>
<name>A0A9P9Z6Q8_9POAL</name>
<proteinExistence type="predicted"/>
<dbReference type="InterPro" id="IPR000835">
    <property type="entry name" value="HTH_MarR-typ"/>
</dbReference>
<dbReference type="AlphaFoldDB" id="A0A9P9Z6Q8"/>
<organism evidence="3 4">
    <name type="scientific">Rhynchospora breviuscula</name>
    <dbReference type="NCBI Taxonomy" id="2022672"/>
    <lineage>
        <taxon>Eukaryota</taxon>
        <taxon>Viridiplantae</taxon>
        <taxon>Streptophyta</taxon>
        <taxon>Embryophyta</taxon>
        <taxon>Tracheophyta</taxon>
        <taxon>Spermatophyta</taxon>
        <taxon>Magnoliopsida</taxon>
        <taxon>Liliopsida</taxon>
        <taxon>Poales</taxon>
        <taxon>Cyperaceae</taxon>
        <taxon>Cyperoideae</taxon>
        <taxon>Rhynchosporeae</taxon>
        <taxon>Rhynchospora</taxon>
    </lineage>
</organism>
<dbReference type="InterPro" id="IPR039422">
    <property type="entry name" value="MarR/SlyA-like"/>
</dbReference>
<dbReference type="Proteomes" id="UP001151287">
    <property type="component" value="Unassembled WGS sequence"/>
</dbReference>
<comment type="subcellular location">
    <subcellularLocation>
        <location evidence="1">Cytoplasm</location>
    </subcellularLocation>
</comment>